<evidence type="ECO:0000256" key="1">
    <source>
        <dbReference type="ARBA" id="ARBA00004651"/>
    </source>
</evidence>
<comment type="subcellular location">
    <subcellularLocation>
        <location evidence="1">Cell membrane</location>
        <topology evidence="1">Multi-pass membrane protein</topology>
    </subcellularLocation>
</comment>
<keyword evidence="8" id="KW-1185">Reference proteome</keyword>
<dbReference type="OrthoDB" id="5024156at2"/>
<evidence type="ECO:0000256" key="5">
    <source>
        <dbReference type="ARBA" id="ARBA00023136"/>
    </source>
</evidence>
<dbReference type="STRING" id="457427.SSOG_08508"/>
<keyword evidence="2" id="KW-1003">Cell membrane</keyword>
<name>D9W7L4_9ACTN</name>
<organism evidence="7 8">
    <name type="scientific">Streptomyces himastatinicus ATCC 53653</name>
    <dbReference type="NCBI Taxonomy" id="457427"/>
    <lineage>
        <taxon>Bacteria</taxon>
        <taxon>Bacillati</taxon>
        <taxon>Actinomycetota</taxon>
        <taxon>Actinomycetes</taxon>
        <taxon>Kitasatosporales</taxon>
        <taxon>Streptomycetaceae</taxon>
        <taxon>Streptomyces</taxon>
        <taxon>Streptomyces violaceusniger group</taxon>
    </lineage>
</organism>
<keyword evidence="3 6" id="KW-0812">Transmembrane</keyword>
<evidence type="ECO:0000256" key="4">
    <source>
        <dbReference type="ARBA" id="ARBA00022989"/>
    </source>
</evidence>
<evidence type="ECO:0000256" key="6">
    <source>
        <dbReference type="SAM" id="Phobius"/>
    </source>
</evidence>
<dbReference type="EMBL" id="GG657754">
    <property type="protein sequence ID" value="EFL28794.1"/>
    <property type="molecule type" value="Genomic_DNA"/>
</dbReference>
<feature type="transmembrane region" description="Helical" evidence="6">
    <location>
        <begin position="163"/>
        <end position="182"/>
    </location>
</feature>
<feature type="transmembrane region" description="Helical" evidence="6">
    <location>
        <begin position="236"/>
        <end position="256"/>
    </location>
</feature>
<keyword evidence="4 6" id="KW-1133">Transmembrane helix</keyword>
<feature type="transmembrane region" description="Helical" evidence="6">
    <location>
        <begin position="57"/>
        <end position="76"/>
    </location>
</feature>
<dbReference type="GO" id="GO:0005886">
    <property type="term" value="C:plasma membrane"/>
    <property type="evidence" value="ECO:0007669"/>
    <property type="project" value="UniProtKB-SubCell"/>
</dbReference>
<dbReference type="Pfam" id="PF09678">
    <property type="entry name" value="Caa3_CtaG"/>
    <property type="match status" value="1"/>
</dbReference>
<dbReference type="InterPro" id="IPR019108">
    <property type="entry name" value="Caa3_assmbl_CtaG-rel"/>
</dbReference>
<evidence type="ECO:0000313" key="8">
    <source>
        <dbReference type="Proteomes" id="UP000003963"/>
    </source>
</evidence>
<dbReference type="Proteomes" id="UP000003963">
    <property type="component" value="Unassembled WGS sequence"/>
</dbReference>
<protein>
    <submittedName>
        <fullName evidence="7">CytoChrome c oxidase Caa3 assembly factor (Caa3_CtaG) superfamily protein</fullName>
    </submittedName>
</protein>
<evidence type="ECO:0000256" key="2">
    <source>
        <dbReference type="ARBA" id="ARBA00022475"/>
    </source>
</evidence>
<reference evidence="7 8" key="1">
    <citation type="submission" date="2009-02" db="EMBL/GenBank/DDBJ databases">
        <title>Annotation of Streptomyces hygroscopicus strain ATCC 53653.</title>
        <authorList>
            <consortium name="The Broad Institute Genome Sequencing Platform"/>
            <consortium name="Broad Institute Microbial Sequencing Center"/>
            <person name="Fischbach M."/>
            <person name="Godfrey P."/>
            <person name="Ward D."/>
            <person name="Young S."/>
            <person name="Zeng Q."/>
            <person name="Koehrsen M."/>
            <person name="Alvarado L."/>
            <person name="Berlin A.M."/>
            <person name="Bochicchio J."/>
            <person name="Borenstein D."/>
            <person name="Chapman S.B."/>
            <person name="Chen Z."/>
            <person name="Engels R."/>
            <person name="Freedman E."/>
            <person name="Gellesch M."/>
            <person name="Goldberg J."/>
            <person name="Griggs A."/>
            <person name="Gujja S."/>
            <person name="Heilman E.R."/>
            <person name="Heiman D.I."/>
            <person name="Hepburn T.A."/>
            <person name="Howarth C."/>
            <person name="Jen D."/>
            <person name="Larson L."/>
            <person name="Lewis B."/>
            <person name="Mehta T."/>
            <person name="Park D."/>
            <person name="Pearson M."/>
            <person name="Richards J."/>
            <person name="Roberts A."/>
            <person name="Saif S."/>
            <person name="Shea T.D."/>
            <person name="Shenoy N."/>
            <person name="Sisk P."/>
            <person name="Stolte C."/>
            <person name="Sykes S.N."/>
            <person name="Thomson T."/>
            <person name="Walk T."/>
            <person name="White J."/>
            <person name="Yandava C."/>
            <person name="Straight P."/>
            <person name="Clardy J."/>
            <person name="Hung D."/>
            <person name="Kolter R."/>
            <person name="Mekalanos J."/>
            <person name="Walker S."/>
            <person name="Walsh C.T."/>
            <person name="Wieland-Brown L.C."/>
            <person name="Haas B."/>
            <person name="Nusbaum C."/>
            <person name="Birren B."/>
        </authorList>
    </citation>
    <scope>NUCLEOTIDE SEQUENCE [LARGE SCALE GENOMIC DNA]</scope>
    <source>
        <strain evidence="7 8">ATCC 53653</strain>
    </source>
</reference>
<evidence type="ECO:0000256" key="3">
    <source>
        <dbReference type="ARBA" id="ARBA00022692"/>
    </source>
</evidence>
<dbReference type="AlphaFoldDB" id="D9W7L4"/>
<feature type="transmembrane region" description="Helical" evidence="6">
    <location>
        <begin position="19"/>
        <end position="36"/>
    </location>
</feature>
<gene>
    <name evidence="7" type="ORF">SSOG_08508</name>
</gene>
<feature type="transmembrane region" description="Helical" evidence="6">
    <location>
        <begin position="88"/>
        <end position="109"/>
    </location>
</feature>
<keyword evidence="5 6" id="KW-0472">Membrane</keyword>
<dbReference type="RefSeq" id="WP_009720591.1">
    <property type="nucleotide sequence ID" value="NZ_GG657754.1"/>
</dbReference>
<proteinExistence type="predicted"/>
<sequence length="275" mass="29492">MGGGHPHTGHGAGSDVLEAALPATLMLLCVCGYLRLAHRARLRNPARGWSRWRSASCATGTLLLAVALLPPLATFAHTDFRGHMAQHLLIGMYAPLALVLGAPVTLLLRNLPAAHGRRLTTALHSRPVRLLTHPATALLLASGSLLVLYFTPLYRTATNWPPGHWLMHVHFLLSGCLFAHVIAGSDPAARRPGVPVRLVWLGCAIALHAGLSQLMYGGFWIDIPAPVAEVRGAAEIMYYGGDIAELLLAGALVAGWRPERRTGRCSTATRHRVSV</sequence>
<feature type="transmembrane region" description="Helical" evidence="6">
    <location>
        <begin position="130"/>
        <end position="151"/>
    </location>
</feature>
<dbReference type="HOGENOM" id="CLU_054944_2_0_11"/>
<accession>D9W7L4</accession>
<evidence type="ECO:0000313" key="7">
    <source>
        <dbReference type="EMBL" id="EFL28794.1"/>
    </source>
</evidence>
<feature type="transmembrane region" description="Helical" evidence="6">
    <location>
        <begin position="194"/>
        <end position="216"/>
    </location>
</feature>